<name>A0A1G7C9G6_9BACT</name>
<feature type="transmembrane region" description="Helical" evidence="8">
    <location>
        <begin position="56"/>
        <end position="73"/>
    </location>
</feature>
<sequence length="462" mass="51084">MVVLSVLISPEAGKDTDFVFKELHFGQLTHPATRVRAVTCYIAPIFVSMRSSIKKYNLQLGALIATVVTLAIVPVRLSEGQGANLVSLIGSEVVIWLMCLATWLSSYQAYHRFNIVKWQKVALALLFCAVISNVFFLASFRFFADYPIKSVRELPLWLLTIRLSLRGIMLGLIIVPIIFLLETERERQEEALKRERDRAVEAERQKHVLEMLVSERTADLEDALAVLGESQEELDHQVHLLTRVVASIAHDVHAPLQFIVAATKHTGNLIITSQLSEAAEYNQQVERGLGDMAVYMQNLLEFARSQVHKGALHSACINLPTLIREKAGLFEQIITSNGSKLRLSLHENLTVLSNANLLGVILHNLLDNASKNTRNGEIEILSETIGDRLYLCIQNPLNHMPLNGITHADPQGFSKRNAANLAGNSEGLGLILVRDIAALLNVEFGIEAVAGKVVARVGFSGV</sequence>
<evidence type="ECO:0000256" key="3">
    <source>
        <dbReference type="ARBA" id="ARBA00022553"/>
    </source>
</evidence>
<keyword evidence="8" id="KW-1133">Transmembrane helix</keyword>
<keyword evidence="8" id="KW-0812">Transmembrane</keyword>
<evidence type="ECO:0000256" key="2">
    <source>
        <dbReference type="ARBA" id="ARBA00012438"/>
    </source>
</evidence>
<dbReference type="InterPro" id="IPR050351">
    <property type="entry name" value="BphY/WalK/GraS-like"/>
</dbReference>
<feature type="domain" description="Histidine kinase" evidence="9">
    <location>
        <begin position="247"/>
        <end position="462"/>
    </location>
</feature>
<keyword evidence="4" id="KW-0808">Transferase</keyword>
<evidence type="ECO:0000256" key="1">
    <source>
        <dbReference type="ARBA" id="ARBA00000085"/>
    </source>
</evidence>
<feature type="coiled-coil region" evidence="7">
    <location>
        <begin position="178"/>
        <end position="212"/>
    </location>
</feature>
<evidence type="ECO:0000256" key="6">
    <source>
        <dbReference type="ARBA" id="ARBA00023012"/>
    </source>
</evidence>
<evidence type="ECO:0000256" key="8">
    <source>
        <dbReference type="SAM" id="Phobius"/>
    </source>
</evidence>
<evidence type="ECO:0000313" key="10">
    <source>
        <dbReference type="EMBL" id="SDE35055.1"/>
    </source>
</evidence>
<dbReference type="EC" id="2.7.13.3" evidence="2"/>
<evidence type="ECO:0000256" key="4">
    <source>
        <dbReference type="ARBA" id="ARBA00022679"/>
    </source>
</evidence>
<dbReference type="InterPro" id="IPR005467">
    <property type="entry name" value="His_kinase_dom"/>
</dbReference>
<protein>
    <recommendedName>
        <fullName evidence="2">histidine kinase</fullName>
        <ecNumber evidence="2">2.7.13.3</ecNumber>
    </recommendedName>
</protein>
<dbReference type="STRING" id="659014.SAMN04487996_104420"/>
<keyword evidence="6" id="KW-0902">Two-component regulatory system</keyword>
<reference evidence="11" key="1">
    <citation type="submission" date="2016-10" db="EMBL/GenBank/DDBJ databases">
        <authorList>
            <person name="Varghese N."/>
            <person name="Submissions S."/>
        </authorList>
    </citation>
    <scope>NUCLEOTIDE SEQUENCE [LARGE SCALE GENOMIC DNA]</scope>
    <source>
        <strain evidence="11">DSM 25329</strain>
    </source>
</reference>
<keyword evidence="5 10" id="KW-0418">Kinase</keyword>
<keyword evidence="3" id="KW-0597">Phosphoprotein</keyword>
<comment type="catalytic activity">
    <reaction evidence="1">
        <text>ATP + protein L-histidine = ADP + protein N-phospho-L-histidine.</text>
        <dbReference type="EC" id="2.7.13.3"/>
    </reaction>
</comment>
<dbReference type="PANTHER" id="PTHR45453">
    <property type="entry name" value="PHOSPHATE REGULON SENSOR PROTEIN PHOR"/>
    <property type="match status" value="1"/>
</dbReference>
<dbReference type="EMBL" id="FNAN01000004">
    <property type="protein sequence ID" value="SDE35055.1"/>
    <property type="molecule type" value="Genomic_DNA"/>
</dbReference>
<keyword evidence="7" id="KW-0175">Coiled coil</keyword>
<dbReference type="InterPro" id="IPR036097">
    <property type="entry name" value="HisK_dim/P_sf"/>
</dbReference>
<feature type="transmembrane region" description="Helical" evidence="8">
    <location>
        <begin position="156"/>
        <end position="181"/>
    </location>
</feature>
<dbReference type="GO" id="GO:0000155">
    <property type="term" value="F:phosphorelay sensor kinase activity"/>
    <property type="evidence" value="ECO:0007669"/>
    <property type="project" value="InterPro"/>
</dbReference>
<evidence type="ECO:0000256" key="5">
    <source>
        <dbReference type="ARBA" id="ARBA00022777"/>
    </source>
</evidence>
<dbReference type="AlphaFoldDB" id="A0A1G7C9G6"/>
<evidence type="ECO:0000259" key="9">
    <source>
        <dbReference type="PROSITE" id="PS50109"/>
    </source>
</evidence>
<dbReference type="GO" id="GO:0016036">
    <property type="term" value="P:cellular response to phosphate starvation"/>
    <property type="evidence" value="ECO:0007669"/>
    <property type="project" value="TreeGrafter"/>
</dbReference>
<organism evidence="10 11">
    <name type="scientific">Dyadobacter soli</name>
    <dbReference type="NCBI Taxonomy" id="659014"/>
    <lineage>
        <taxon>Bacteria</taxon>
        <taxon>Pseudomonadati</taxon>
        <taxon>Bacteroidota</taxon>
        <taxon>Cytophagia</taxon>
        <taxon>Cytophagales</taxon>
        <taxon>Spirosomataceae</taxon>
        <taxon>Dyadobacter</taxon>
    </lineage>
</organism>
<dbReference type="GO" id="GO:0005886">
    <property type="term" value="C:plasma membrane"/>
    <property type="evidence" value="ECO:0007669"/>
    <property type="project" value="TreeGrafter"/>
</dbReference>
<feature type="transmembrane region" description="Helical" evidence="8">
    <location>
        <begin position="122"/>
        <end position="144"/>
    </location>
</feature>
<accession>A0A1G7C9G6</accession>
<dbReference type="PANTHER" id="PTHR45453:SF1">
    <property type="entry name" value="PHOSPHATE REGULON SENSOR PROTEIN PHOR"/>
    <property type="match status" value="1"/>
</dbReference>
<gene>
    <name evidence="10" type="ORF">SAMN04487996_104420</name>
</gene>
<evidence type="ECO:0000256" key="7">
    <source>
        <dbReference type="SAM" id="Coils"/>
    </source>
</evidence>
<dbReference type="PROSITE" id="PS50109">
    <property type="entry name" value="HIS_KIN"/>
    <property type="match status" value="1"/>
</dbReference>
<dbReference type="Proteomes" id="UP000198748">
    <property type="component" value="Unassembled WGS sequence"/>
</dbReference>
<keyword evidence="8" id="KW-0472">Membrane</keyword>
<feature type="transmembrane region" description="Helical" evidence="8">
    <location>
        <begin position="93"/>
        <end position="110"/>
    </location>
</feature>
<keyword evidence="11" id="KW-1185">Reference proteome</keyword>
<dbReference type="Gene3D" id="3.30.565.10">
    <property type="entry name" value="Histidine kinase-like ATPase, C-terminal domain"/>
    <property type="match status" value="1"/>
</dbReference>
<evidence type="ECO:0000313" key="11">
    <source>
        <dbReference type="Proteomes" id="UP000198748"/>
    </source>
</evidence>
<dbReference type="SUPFAM" id="SSF55874">
    <property type="entry name" value="ATPase domain of HSP90 chaperone/DNA topoisomerase II/histidine kinase"/>
    <property type="match status" value="1"/>
</dbReference>
<dbReference type="GO" id="GO:0004721">
    <property type="term" value="F:phosphoprotein phosphatase activity"/>
    <property type="evidence" value="ECO:0007669"/>
    <property type="project" value="TreeGrafter"/>
</dbReference>
<dbReference type="InterPro" id="IPR036890">
    <property type="entry name" value="HATPase_C_sf"/>
</dbReference>
<dbReference type="SUPFAM" id="SSF47384">
    <property type="entry name" value="Homodimeric domain of signal transducing histidine kinase"/>
    <property type="match status" value="1"/>
</dbReference>
<proteinExistence type="predicted"/>